<protein>
    <recommendedName>
        <fullName evidence="1">ESAT-6-like protein</fullName>
    </recommendedName>
</protein>
<dbReference type="EMBL" id="AP022581">
    <property type="protein sequence ID" value="BBX98854.1"/>
    <property type="molecule type" value="Genomic_DNA"/>
</dbReference>
<dbReference type="AlphaFoldDB" id="A0A1X1XQN2"/>
<proteinExistence type="inferred from homology"/>
<organism evidence="2 3">
    <name type="scientific">Mycobacterium lacus</name>
    <dbReference type="NCBI Taxonomy" id="169765"/>
    <lineage>
        <taxon>Bacteria</taxon>
        <taxon>Bacillati</taxon>
        <taxon>Actinomycetota</taxon>
        <taxon>Actinomycetes</taxon>
        <taxon>Mycobacteriales</taxon>
        <taxon>Mycobacteriaceae</taxon>
        <taxon>Mycobacterium</taxon>
    </lineage>
</organism>
<dbReference type="InterPro" id="IPR036689">
    <property type="entry name" value="ESAT-6-like_sf"/>
</dbReference>
<reference evidence="2 3" key="1">
    <citation type="journal article" date="2019" name="Emerg. Microbes Infect.">
        <title>Comprehensive subspecies identification of 175 nontuberculous mycobacteria species based on 7547 genomic profiles.</title>
        <authorList>
            <person name="Matsumoto Y."/>
            <person name="Kinjo T."/>
            <person name="Motooka D."/>
            <person name="Nabeya D."/>
            <person name="Jung N."/>
            <person name="Uechi K."/>
            <person name="Horii T."/>
            <person name="Iida T."/>
            <person name="Fujita J."/>
            <person name="Nakamura S."/>
        </authorList>
    </citation>
    <scope>NUCLEOTIDE SEQUENCE [LARGE SCALE GENOMIC DNA]</scope>
    <source>
        <strain evidence="2 3">JCM 15657</strain>
    </source>
</reference>
<dbReference type="Gene3D" id="1.10.287.1060">
    <property type="entry name" value="ESAT-6-like"/>
    <property type="match status" value="1"/>
</dbReference>
<evidence type="ECO:0000313" key="3">
    <source>
        <dbReference type="Proteomes" id="UP000466396"/>
    </source>
</evidence>
<dbReference type="KEGG" id="mlj:MLAC_41480"/>
<name>A0A1X1XQN2_9MYCO</name>
<dbReference type="SUPFAM" id="SSF140453">
    <property type="entry name" value="EsxAB dimer-like"/>
    <property type="match status" value="1"/>
</dbReference>
<evidence type="ECO:0000256" key="1">
    <source>
        <dbReference type="RuleBase" id="RU362001"/>
    </source>
</evidence>
<accession>A0A1X1XQN2</accession>
<sequence length="95" mass="10059">MTSQHWNFAGIEAGAGEILGSFQATQGLLEEGKRSLTNLAAAWGGSGSEAYQAVQQKWDDTANELNSSLQNLARTISESGQAMSQTESSITGMFT</sequence>
<keyword evidence="3" id="KW-1185">Reference proteome</keyword>
<dbReference type="RefSeq" id="WP_085162548.1">
    <property type="nucleotide sequence ID" value="NZ_AP022581.1"/>
</dbReference>
<evidence type="ECO:0000313" key="2">
    <source>
        <dbReference type="EMBL" id="BBX98854.1"/>
    </source>
</evidence>
<dbReference type="InterPro" id="IPR010310">
    <property type="entry name" value="T7SS_ESAT-6-like"/>
</dbReference>
<gene>
    <name evidence="2" type="primary">esxA_1</name>
    <name evidence="2" type="ORF">MLAC_41480</name>
</gene>
<dbReference type="STRING" id="169765.AWC15_07725"/>
<dbReference type="NCBIfam" id="TIGR03930">
    <property type="entry name" value="WXG100_ESAT6"/>
    <property type="match status" value="1"/>
</dbReference>
<dbReference type="Proteomes" id="UP000466396">
    <property type="component" value="Chromosome"/>
</dbReference>
<dbReference type="OrthoDB" id="3387628at2"/>
<dbReference type="Pfam" id="PF06013">
    <property type="entry name" value="WXG100"/>
    <property type="match status" value="1"/>
</dbReference>
<comment type="similarity">
    <text evidence="1">Belongs to the WXG100 family.</text>
</comment>